<gene>
    <name evidence="2" type="ORF">E2C04_12985</name>
</gene>
<organism evidence="2 3">
    <name type="scientific">Nocardioides daphniae</name>
    <dbReference type="NCBI Taxonomy" id="402297"/>
    <lineage>
        <taxon>Bacteria</taxon>
        <taxon>Bacillati</taxon>
        <taxon>Actinomycetota</taxon>
        <taxon>Actinomycetes</taxon>
        <taxon>Propionibacteriales</taxon>
        <taxon>Nocardioidaceae</taxon>
        <taxon>Nocardioides</taxon>
    </lineage>
</organism>
<evidence type="ECO:0000256" key="1">
    <source>
        <dbReference type="SAM" id="MobiDB-lite"/>
    </source>
</evidence>
<dbReference type="AlphaFoldDB" id="A0A4P7UES8"/>
<sequence>MARMNGKCTRTVIPKAVPGSMSSSGASRTRGASWATTAIPTQAATTSSDASRTGPRCGSAPSVCPDRHPLRTTAHRTAAAARPPAAAASAVAMTSGGSRPGRTRKVVSSPCVQRCQAVRLETTAVTPTGISSSAASGTYASTISEATQKGNIVVRSAAARHSSIGIRVTSSYDRGATNRP</sequence>
<feature type="region of interest" description="Disordered" evidence="1">
    <location>
        <begin position="158"/>
        <end position="180"/>
    </location>
</feature>
<protein>
    <submittedName>
        <fullName evidence="2">Uncharacterized protein</fullName>
    </submittedName>
</protein>
<dbReference type="KEGG" id="ndp:E2C04_12985"/>
<accession>A0A4P7UES8</accession>
<proteinExistence type="predicted"/>
<feature type="region of interest" description="Disordered" evidence="1">
    <location>
        <begin position="1"/>
        <end position="105"/>
    </location>
</feature>
<dbReference type="Proteomes" id="UP000297025">
    <property type="component" value="Chromosome"/>
</dbReference>
<dbReference type="RefSeq" id="WP_135832911.1">
    <property type="nucleotide sequence ID" value="NZ_CP038462.1"/>
</dbReference>
<feature type="compositionally biased region" description="Low complexity" evidence="1">
    <location>
        <begin position="19"/>
        <end position="46"/>
    </location>
</feature>
<evidence type="ECO:0000313" key="3">
    <source>
        <dbReference type="Proteomes" id="UP000297025"/>
    </source>
</evidence>
<dbReference type="EMBL" id="CP038462">
    <property type="protein sequence ID" value="QCC77868.1"/>
    <property type="molecule type" value="Genomic_DNA"/>
</dbReference>
<evidence type="ECO:0000313" key="2">
    <source>
        <dbReference type="EMBL" id="QCC77868.1"/>
    </source>
</evidence>
<feature type="compositionally biased region" description="Low complexity" evidence="1">
    <location>
        <begin position="71"/>
        <end position="92"/>
    </location>
</feature>
<reference evidence="2 3" key="1">
    <citation type="journal article" date="2008" name="Int. J. Syst. Evol. Microbiol.">
        <title>Nocardioides daphniae sp. nov., isolated from Daphnia cucullata (Crustacea: Cladocera).</title>
        <authorList>
            <person name="Toth E.M."/>
            <person name="Keki Z."/>
            <person name="Homonnay Z.G."/>
            <person name="Borsodi A.K."/>
            <person name="Marialigeti K."/>
            <person name="Schumann P."/>
        </authorList>
    </citation>
    <scope>NUCLEOTIDE SEQUENCE [LARGE SCALE GENOMIC DNA]</scope>
    <source>
        <strain evidence="2 3">JCM 16608</strain>
    </source>
</reference>
<name>A0A4P7UES8_9ACTN</name>